<evidence type="ECO:0000256" key="4">
    <source>
        <dbReference type="ARBA" id="ARBA00022640"/>
    </source>
</evidence>
<dbReference type="PANTHER" id="PTHR47378">
    <property type="entry name" value="DIVINYL CHLOROPHYLLIDE A 8-VINYL-REDUCTASE, CHLOROPLASTIC"/>
    <property type="match status" value="1"/>
</dbReference>
<comment type="subcellular location">
    <subcellularLocation>
        <location evidence="1">Plastid</location>
        <location evidence="1">Chloroplast</location>
    </subcellularLocation>
</comment>
<evidence type="ECO:0000256" key="1">
    <source>
        <dbReference type="ARBA" id="ARBA00004229"/>
    </source>
</evidence>
<dbReference type="Proteomes" id="UP001485043">
    <property type="component" value="Unassembled WGS sequence"/>
</dbReference>
<dbReference type="Gene3D" id="3.40.50.720">
    <property type="entry name" value="NAD(P)-binding Rossmann-like Domain"/>
    <property type="match status" value="1"/>
</dbReference>
<evidence type="ECO:0000256" key="7">
    <source>
        <dbReference type="ARBA" id="ARBA00023002"/>
    </source>
</evidence>
<evidence type="ECO:0000256" key="9">
    <source>
        <dbReference type="ARBA" id="ARBA00024059"/>
    </source>
</evidence>
<dbReference type="GO" id="GO:0009507">
    <property type="term" value="C:chloroplast"/>
    <property type="evidence" value="ECO:0007669"/>
    <property type="project" value="UniProtKB-SubCell"/>
</dbReference>
<evidence type="ECO:0000256" key="3">
    <source>
        <dbReference type="ARBA" id="ARBA00022528"/>
    </source>
</evidence>
<organism evidence="13 14">
    <name type="scientific">Apatococcus fuscideae</name>
    <dbReference type="NCBI Taxonomy" id="2026836"/>
    <lineage>
        <taxon>Eukaryota</taxon>
        <taxon>Viridiplantae</taxon>
        <taxon>Chlorophyta</taxon>
        <taxon>core chlorophytes</taxon>
        <taxon>Trebouxiophyceae</taxon>
        <taxon>Chlorellales</taxon>
        <taxon>Chlorellaceae</taxon>
        <taxon>Apatococcus</taxon>
    </lineage>
</organism>
<dbReference type="Pfam" id="PF13460">
    <property type="entry name" value="NAD_binding_10"/>
    <property type="match status" value="1"/>
</dbReference>
<comment type="catalytic activity">
    <reaction evidence="11">
        <text>protochlorophyllide a + NADP(+) = 3,8-divinyl protochlorophyllide a + NADPH + H(+)</text>
        <dbReference type="Rhea" id="RHEA:48884"/>
        <dbReference type="ChEBI" id="CHEBI:15378"/>
        <dbReference type="ChEBI" id="CHEBI:57783"/>
        <dbReference type="ChEBI" id="CHEBI:58349"/>
        <dbReference type="ChEBI" id="CHEBI:58632"/>
        <dbReference type="ChEBI" id="CHEBI:83350"/>
        <dbReference type="EC" id="1.3.1.75"/>
    </reaction>
</comment>
<dbReference type="EC" id="1.3.1.75" evidence="9"/>
<evidence type="ECO:0000313" key="14">
    <source>
        <dbReference type="Proteomes" id="UP001485043"/>
    </source>
</evidence>
<keyword evidence="6" id="KW-0809">Transit peptide</keyword>
<gene>
    <name evidence="13" type="ORF">WJX84_001122</name>
</gene>
<name>A0AAW1TJC9_9CHLO</name>
<sequence length="408" mass="44353">MSQGLPVCSGIQLKTTPHKCLHLSVALGKRSLVSHRAFLVRGNKRVCQQASPCPAARATASTVCSTAASSKDYRDRKPEDVHILVAGATGYIGKYVVKELISRGYQVTAFARDKSGVGGKSDQNSTQQELDGASFYFGNVTEQSSVDAAFSKPYDVVISCLASRTGGKKDSWDIDYQATLNLLNAARQNRAAHFVLLSAICVQKPLLEFQHAKLKFEAALQAAGDITYSIVRPTAFFKSLAGQVGIVKKGLPYIMFGDGRSAACKPISEADLASFMAECVSDRSKIDQVLPIGGPGRAWSARDQGEYLFKLLGKQPRLLPVPISIMDGSIAFTDFLVRFFPALEDGAEFSRIGKYYGTESMLVWDSQKKQYDADATPSFGKDTLEEFFRKAMLEDGMKGQDLGDAAIF</sequence>
<evidence type="ECO:0000256" key="11">
    <source>
        <dbReference type="ARBA" id="ARBA00049498"/>
    </source>
</evidence>
<reference evidence="13 14" key="1">
    <citation type="journal article" date="2024" name="Nat. Commun.">
        <title>Phylogenomics reveals the evolutionary origins of lichenization in chlorophyte algae.</title>
        <authorList>
            <person name="Puginier C."/>
            <person name="Libourel C."/>
            <person name="Otte J."/>
            <person name="Skaloud P."/>
            <person name="Haon M."/>
            <person name="Grisel S."/>
            <person name="Petersen M."/>
            <person name="Berrin J.G."/>
            <person name="Delaux P.M."/>
            <person name="Dal Grande F."/>
            <person name="Keller J."/>
        </authorList>
    </citation>
    <scope>NUCLEOTIDE SEQUENCE [LARGE SCALE GENOMIC DNA]</scope>
    <source>
        <strain evidence="13 14">SAG 2523</strain>
    </source>
</reference>
<evidence type="ECO:0000256" key="6">
    <source>
        <dbReference type="ARBA" id="ARBA00022946"/>
    </source>
</evidence>
<evidence type="ECO:0000313" key="13">
    <source>
        <dbReference type="EMBL" id="KAK9868723.1"/>
    </source>
</evidence>
<dbReference type="CDD" id="cd05243">
    <property type="entry name" value="SDR_a5"/>
    <property type="match status" value="1"/>
</dbReference>
<comment type="caution">
    <text evidence="13">The sequence shown here is derived from an EMBL/GenBank/DDBJ whole genome shotgun (WGS) entry which is preliminary data.</text>
</comment>
<keyword evidence="4" id="KW-0934">Plastid</keyword>
<dbReference type="EMBL" id="JALJOV010000014">
    <property type="protein sequence ID" value="KAK9868723.1"/>
    <property type="molecule type" value="Genomic_DNA"/>
</dbReference>
<keyword evidence="3" id="KW-0150">Chloroplast</keyword>
<dbReference type="InterPro" id="IPR016040">
    <property type="entry name" value="NAD(P)-bd_dom"/>
</dbReference>
<dbReference type="SUPFAM" id="SSF51735">
    <property type="entry name" value="NAD(P)-binding Rossmann-fold domains"/>
    <property type="match status" value="1"/>
</dbReference>
<evidence type="ECO:0000256" key="10">
    <source>
        <dbReference type="ARBA" id="ARBA00024089"/>
    </source>
</evidence>
<keyword evidence="5" id="KW-0521">NADP</keyword>
<evidence type="ECO:0000256" key="8">
    <source>
        <dbReference type="ARBA" id="ARBA00023171"/>
    </source>
</evidence>
<dbReference type="PANTHER" id="PTHR47378:SF1">
    <property type="entry name" value="DIVINYL CHLOROPHYLLIDE A 8-VINYL-REDUCTASE, CHLOROPLASTIC"/>
    <property type="match status" value="1"/>
</dbReference>
<dbReference type="AlphaFoldDB" id="A0AAW1TJC9"/>
<accession>A0AAW1TJC9</accession>
<keyword evidence="14" id="KW-1185">Reference proteome</keyword>
<feature type="domain" description="NAD(P)-binding" evidence="12">
    <location>
        <begin position="87"/>
        <end position="282"/>
    </location>
</feature>
<protein>
    <recommendedName>
        <fullName evidence="10">Divinyl chlorophyllide a 8-vinyl-reductase, chloroplastic</fullName>
        <ecNumber evidence="9">1.3.1.75</ecNumber>
    </recommendedName>
</protein>
<dbReference type="GO" id="GO:0033728">
    <property type="term" value="F:3,8-divinyl protochlorophyllide a 8-vinyl-reductase (NADPH) activity"/>
    <property type="evidence" value="ECO:0007669"/>
    <property type="project" value="UniProtKB-EC"/>
</dbReference>
<comment type="pathway">
    <text evidence="2">Porphyrin-containing compound metabolism; chlorophyll biosynthesis.</text>
</comment>
<proteinExistence type="predicted"/>
<dbReference type="InterPro" id="IPR036291">
    <property type="entry name" value="NAD(P)-bd_dom_sf"/>
</dbReference>
<evidence type="ECO:0000256" key="2">
    <source>
        <dbReference type="ARBA" id="ARBA00005173"/>
    </source>
</evidence>
<keyword evidence="8" id="KW-0149">Chlorophyll biosynthesis</keyword>
<evidence type="ECO:0000259" key="12">
    <source>
        <dbReference type="Pfam" id="PF13460"/>
    </source>
</evidence>
<evidence type="ECO:0000256" key="5">
    <source>
        <dbReference type="ARBA" id="ARBA00022857"/>
    </source>
</evidence>
<dbReference type="InterPro" id="IPR044201">
    <property type="entry name" value="DVR-like"/>
</dbReference>
<dbReference type="GO" id="GO:0015995">
    <property type="term" value="P:chlorophyll biosynthetic process"/>
    <property type="evidence" value="ECO:0007669"/>
    <property type="project" value="UniProtKB-KW"/>
</dbReference>
<keyword evidence="7" id="KW-0560">Oxidoreductase</keyword>